<dbReference type="InterPro" id="IPR011009">
    <property type="entry name" value="Kinase-like_dom_sf"/>
</dbReference>
<accession>A0AB34J5H7</accession>
<dbReference type="PROSITE" id="PS00108">
    <property type="entry name" value="PROTEIN_KINASE_ST"/>
    <property type="match status" value="1"/>
</dbReference>
<dbReference type="SUPFAM" id="SSF56112">
    <property type="entry name" value="Protein kinase-like (PK-like)"/>
    <property type="match status" value="1"/>
</dbReference>
<evidence type="ECO:0000256" key="2">
    <source>
        <dbReference type="ARBA" id="ARBA00022741"/>
    </source>
</evidence>
<feature type="binding site" evidence="10">
    <location>
        <position position="93"/>
    </location>
    <ligand>
        <name>ATP</name>
        <dbReference type="ChEBI" id="CHEBI:30616"/>
    </ligand>
</feature>
<keyword evidence="3" id="KW-0418">Kinase</keyword>
<dbReference type="Proteomes" id="UP001515480">
    <property type="component" value="Unassembled WGS sequence"/>
</dbReference>
<comment type="similarity">
    <text evidence="5">Belongs to the protein kinase superfamily. STE Ser/Thr protein kinase family. MAP kinase kinase subfamily.</text>
</comment>
<comment type="caution">
    <text evidence="13">The sequence shown here is derived from an EMBL/GenBank/DDBJ whole genome shotgun (WGS) entry which is preliminary data.</text>
</comment>
<comment type="catalytic activity">
    <reaction evidence="8">
        <text>L-threonyl-[protein] + ATP = O-phospho-L-threonyl-[protein] + ADP + H(+)</text>
        <dbReference type="Rhea" id="RHEA:46608"/>
        <dbReference type="Rhea" id="RHEA-COMP:11060"/>
        <dbReference type="Rhea" id="RHEA-COMP:11605"/>
        <dbReference type="ChEBI" id="CHEBI:15378"/>
        <dbReference type="ChEBI" id="CHEBI:30013"/>
        <dbReference type="ChEBI" id="CHEBI:30616"/>
        <dbReference type="ChEBI" id="CHEBI:61977"/>
        <dbReference type="ChEBI" id="CHEBI:456216"/>
        <dbReference type="EC" id="2.7.12.2"/>
    </reaction>
</comment>
<protein>
    <recommendedName>
        <fullName evidence="6">mitogen-activated protein kinase kinase</fullName>
        <ecNumber evidence="6">2.7.12.2</ecNumber>
    </recommendedName>
</protein>
<evidence type="ECO:0000256" key="8">
    <source>
        <dbReference type="ARBA" id="ARBA00049299"/>
    </source>
</evidence>
<keyword evidence="11" id="KW-0723">Serine/threonine-protein kinase</keyword>
<evidence type="ECO:0000256" key="10">
    <source>
        <dbReference type="PROSITE-ProRule" id="PRU10141"/>
    </source>
</evidence>
<evidence type="ECO:0000259" key="12">
    <source>
        <dbReference type="PROSITE" id="PS50011"/>
    </source>
</evidence>
<dbReference type="SMART" id="SM00220">
    <property type="entry name" value="S_TKc"/>
    <property type="match status" value="1"/>
</dbReference>
<dbReference type="GO" id="GO:0004674">
    <property type="term" value="F:protein serine/threonine kinase activity"/>
    <property type="evidence" value="ECO:0007669"/>
    <property type="project" value="UniProtKB-KW"/>
</dbReference>
<dbReference type="InterPro" id="IPR000719">
    <property type="entry name" value="Prot_kinase_dom"/>
</dbReference>
<evidence type="ECO:0000256" key="5">
    <source>
        <dbReference type="ARBA" id="ARBA00038035"/>
    </source>
</evidence>
<reference evidence="13 14" key="1">
    <citation type="journal article" date="2024" name="Science">
        <title>Giant polyketide synthase enzymes in the biosynthesis of giant marine polyether toxins.</title>
        <authorList>
            <person name="Fallon T.R."/>
            <person name="Shende V.V."/>
            <person name="Wierzbicki I.H."/>
            <person name="Pendleton A.L."/>
            <person name="Watervoot N.F."/>
            <person name="Auber R.P."/>
            <person name="Gonzalez D.J."/>
            <person name="Wisecaver J.H."/>
            <person name="Moore B.S."/>
        </authorList>
    </citation>
    <scope>NUCLEOTIDE SEQUENCE [LARGE SCALE GENOMIC DNA]</scope>
    <source>
        <strain evidence="13 14">12B1</strain>
    </source>
</reference>
<keyword evidence="2 10" id="KW-0547">Nucleotide-binding</keyword>
<sequence length="449" mass="49576">MARHGKRPVGLTNLHMANSLEAENTFSLSETGTFQKGGFAINSRGISRAPMRNSDFSSLTLEQLEPLETLGTGASGTVRLARDRNSGHLLALKIINVMSDQAQRHQVLNELKVLCSIEHPQLVPLFDAFYLEGHVYLALGFMNGGSLLQLMDSYKAHTVGSTDLPGLPENVLAHVLLQVLLGLDHLHSKGVVHRDLKPANILIDTGGAVRVSDFGISKQLEQTFAVSFVGTAAYMAPERINGNDYSMASDVWAVGMIGIECAQGQHPYSNVASYYDLVVALSEGERPPRLRPELFSHPLCDFVACALTTRPTERPLAGELLRHDYIGLHHDYLDVRHPLDEEATQQLASLAALKFSEWIQHAFSEDMKAAAMGSPLDGEENLQDDETQMLHTNYEGDPLILDVEASAVHIQAALRGMQVRRDLEEMRLLEEQLRQSTMMTDCMSRSIRT</sequence>
<dbReference type="InterPro" id="IPR017441">
    <property type="entry name" value="Protein_kinase_ATP_BS"/>
</dbReference>
<evidence type="ECO:0000256" key="4">
    <source>
        <dbReference type="ARBA" id="ARBA00022840"/>
    </source>
</evidence>
<evidence type="ECO:0000313" key="13">
    <source>
        <dbReference type="EMBL" id="KAL1514642.1"/>
    </source>
</evidence>
<name>A0AB34J5H7_PRYPA</name>
<dbReference type="Gene3D" id="1.10.510.10">
    <property type="entry name" value="Transferase(Phosphotransferase) domain 1"/>
    <property type="match status" value="1"/>
</dbReference>
<evidence type="ECO:0000256" key="7">
    <source>
        <dbReference type="ARBA" id="ARBA00049014"/>
    </source>
</evidence>
<dbReference type="PROSITE" id="PS50096">
    <property type="entry name" value="IQ"/>
    <property type="match status" value="1"/>
</dbReference>
<dbReference type="AlphaFoldDB" id="A0AB34J5H7"/>
<dbReference type="PANTHER" id="PTHR48013:SF9">
    <property type="entry name" value="DUAL SPECIFICITY MITOGEN-ACTIVATED PROTEIN KINASE KINASE 5"/>
    <property type="match status" value="1"/>
</dbReference>
<dbReference type="EMBL" id="JBGBPQ010000012">
    <property type="protein sequence ID" value="KAL1514642.1"/>
    <property type="molecule type" value="Genomic_DNA"/>
</dbReference>
<dbReference type="GO" id="GO:0004708">
    <property type="term" value="F:MAP kinase kinase activity"/>
    <property type="evidence" value="ECO:0007669"/>
    <property type="project" value="UniProtKB-EC"/>
</dbReference>
<evidence type="ECO:0000256" key="9">
    <source>
        <dbReference type="ARBA" id="ARBA00051693"/>
    </source>
</evidence>
<evidence type="ECO:0000256" key="3">
    <source>
        <dbReference type="ARBA" id="ARBA00022777"/>
    </source>
</evidence>
<dbReference type="PROSITE" id="PS00107">
    <property type="entry name" value="PROTEIN_KINASE_ATP"/>
    <property type="match status" value="1"/>
</dbReference>
<organism evidence="13 14">
    <name type="scientific">Prymnesium parvum</name>
    <name type="common">Toxic golden alga</name>
    <dbReference type="NCBI Taxonomy" id="97485"/>
    <lineage>
        <taxon>Eukaryota</taxon>
        <taxon>Haptista</taxon>
        <taxon>Haptophyta</taxon>
        <taxon>Prymnesiophyceae</taxon>
        <taxon>Prymnesiales</taxon>
        <taxon>Prymnesiaceae</taxon>
        <taxon>Prymnesium</taxon>
    </lineage>
</organism>
<keyword evidence="14" id="KW-1185">Reference proteome</keyword>
<evidence type="ECO:0000256" key="11">
    <source>
        <dbReference type="RuleBase" id="RU000304"/>
    </source>
</evidence>
<dbReference type="PANTHER" id="PTHR48013">
    <property type="entry name" value="DUAL SPECIFICITY MITOGEN-ACTIVATED PROTEIN KINASE KINASE 5-RELATED"/>
    <property type="match status" value="1"/>
</dbReference>
<dbReference type="EC" id="2.7.12.2" evidence="6"/>
<dbReference type="GO" id="GO:0005524">
    <property type="term" value="F:ATP binding"/>
    <property type="evidence" value="ECO:0007669"/>
    <property type="project" value="UniProtKB-UniRule"/>
</dbReference>
<comment type="catalytic activity">
    <reaction evidence="7">
        <text>L-seryl-[protein] + ATP = O-phospho-L-seryl-[protein] + ADP + H(+)</text>
        <dbReference type="Rhea" id="RHEA:17989"/>
        <dbReference type="Rhea" id="RHEA-COMP:9863"/>
        <dbReference type="Rhea" id="RHEA-COMP:11604"/>
        <dbReference type="ChEBI" id="CHEBI:15378"/>
        <dbReference type="ChEBI" id="CHEBI:29999"/>
        <dbReference type="ChEBI" id="CHEBI:30616"/>
        <dbReference type="ChEBI" id="CHEBI:83421"/>
        <dbReference type="ChEBI" id="CHEBI:456216"/>
        <dbReference type="EC" id="2.7.12.2"/>
    </reaction>
</comment>
<evidence type="ECO:0000313" key="14">
    <source>
        <dbReference type="Proteomes" id="UP001515480"/>
    </source>
</evidence>
<dbReference type="InterPro" id="IPR008271">
    <property type="entry name" value="Ser/Thr_kinase_AS"/>
</dbReference>
<evidence type="ECO:0000256" key="6">
    <source>
        <dbReference type="ARBA" id="ARBA00038999"/>
    </source>
</evidence>
<gene>
    <name evidence="13" type="ORF">AB1Y20_003735</name>
</gene>
<proteinExistence type="inferred from homology"/>
<comment type="catalytic activity">
    <reaction evidence="9">
        <text>L-tyrosyl-[protein] + ATP = O-phospho-L-tyrosyl-[protein] + ADP + H(+)</text>
        <dbReference type="Rhea" id="RHEA:10596"/>
        <dbReference type="Rhea" id="RHEA-COMP:10136"/>
        <dbReference type="Rhea" id="RHEA-COMP:20101"/>
        <dbReference type="ChEBI" id="CHEBI:15378"/>
        <dbReference type="ChEBI" id="CHEBI:30616"/>
        <dbReference type="ChEBI" id="CHEBI:46858"/>
        <dbReference type="ChEBI" id="CHEBI:61978"/>
        <dbReference type="ChEBI" id="CHEBI:456216"/>
        <dbReference type="EC" id="2.7.12.2"/>
    </reaction>
</comment>
<feature type="domain" description="Protein kinase" evidence="12">
    <location>
        <begin position="64"/>
        <end position="326"/>
    </location>
</feature>
<evidence type="ECO:0000256" key="1">
    <source>
        <dbReference type="ARBA" id="ARBA00022679"/>
    </source>
</evidence>
<dbReference type="PROSITE" id="PS50011">
    <property type="entry name" value="PROTEIN_KINASE_DOM"/>
    <property type="match status" value="1"/>
</dbReference>
<keyword evidence="4 10" id="KW-0067">ATP-binding</keyword>
<keyword evidence="1" id="KW-0808">Transferase</keyword>
<dbReference type="Pfam" id="PF00069">
    <property type="entry name" value="Pkinase"/>
    <property type="match status" value="1"/>
</dbReference>